<dbReference type="AlphaFoldDB" id="A0A7L7L5P7"/>
<dbReference type="InterPro" id="IPR036278">
    <property type="entry name" value="Sialidase_sf"/>
</dbReference>
<evidence type="ECO:0000256" key="1">
    <source>
        <dbReference type="SAM" id="SignalP"/>
    </source>
</evidence>
<gene>
    <name evidence="4" type="ORF">HUW48_08825</name>
</gene>
<protein>
    <submittedName>
        <fullName evidence="4">T9SS type A sorting domain-containing protein</fullName>
    </submittedName>
</protein>
<evidence type="ECO:0000313" key="4">
    <source>
        <dbReference type="EMBL" id="QMU28141.1"/>
    </source>
</evidence>
<dbReference type="Gene3D" id="2.130.10.10">
    <property type="entry name" value="YVTN repeat-like/Quinoprotein amine dehydrogenase"/>
    <property type="match status" value="2"/>
</dbReference>
<dbReference type="PANTHER" id="PTHR43739:SF5">
    <property type="entry name" value="EXO-ALPHA-SIALIDASE"/>
    <property type="match status" value="1"/>
</dbReference>
<feature type="signal peptide" evidence="1">
    <location>
        <begin position="1"/>
        <end position="19"/>
    </location>
</feature>
<dbReference type="PANTHER" id="PTHR43739">
    <property type="entry name" value="XYLOGLUCANASE (EUROFUNG)"/>
    <property type="match status" value="1"/>
</dbReference>
<proteinExistence type="predicted"/>
<dbReference type="SUPFAM" id="SSF50939">
    <property type="entry name" value="Sialidases"/>
    <property type="match status" value="1"/>
</dbReference>
<dbReference type="Proteomes" id="UP000514509">
    <property type="component" value="Chromosome"/>
</dbReference>
<dbReference type="NCBIfam" id="TIGR04183">
    <property type="entry name" value="Por_Secre_tail"/>
    <property type="match status" value="1"/>
</dbReference>
<feature type="domain" description="Secretion system C-terminal sorting" evidence="2">
    <location>
        <begin position="366"/>
        <end position="440"/>
    </location>
</feature>
<organism evidence="4 5">
    <name type="scientific">Adhaeribacter radiodurans</name>
    <dbReference type="NCBI Taxonomy" id="2745197"/>
    <lineage>
        <taxon>Bacteria</taxon>
        <taxon>Pseudomonadati</taxon>
        <taxon>Bacteroidota</taxon>
        <taxon>Cytophagia</taxon>
        <taxon>Cytophagales</taxon>
        <taxon>Hymenobacteraceae</taxon>
        <taxon>Adhaeribacter</taxon>
    </lineage>
</organism>
<dbReference type="Pfam" id="PF25852">
    <property type="entry name" value="DUF6242_C"/>
    <property type="match status" value="1"/>
</dbReference>
<evidence type="ECO:0000259" key="2">
    <source>
        <dbReference type="Pfam" id="PF18962"/>
    </source>
</evidence>
<evidence type="ECO:0000313" key="5">
    <source>
        <dbReference type="Proteomes" id="UP000514509"/>
    </source>
</evidence>
<sequence length="443" mass="48951">MKNYFILVLLLWWSRPGFSQPAWRATTPFSKVDYTTTNSLAVSPTSGHLYVSLEEEGLQCSTDNGNIWKTILDKPVYTVSIRSDGTIFAGGSGHIFTSADEGQSWASYSFPSTTPISSLVFNIQGHLFAGTSNIAESSSPGAYGEGVFTSTNNGQTWQSLNNGLINLNIINLAIDASDKLYLGTNEDQDGQAGGVYSWAPGATTWTRLPLDIEDLYDVKASYVHMIGLNRQGHLFVSFEGTSGRAVVQRTITSKDGGGNWQVVALRQSPFNPYFDNVYLQSFYLSSSGRLWSSIPRKLGIYFSDDHGATWVQHMSGMNSSYNIVDFAQDATGSLYALLRYDSNVIYSLQKPLAIVDPLVPVQLQTYPNPFRDKLHLVYTVPTTGPVYISVTDALGKIIFTEKQQLVAGTHRFMWQAANTTSGLYVVQVQTERQILVKKVIRSR</sequence>
<keyword evidence="1" id="KW-0732">Signal</keyword>
<dbReference type="InterPro" id="IPR026444">
    <property type="entry name" value="Secre_tail"/>
</dbReference>
<dbReference type="KEGG" id="add:HUW48_08825"/>
<feature type="chain" id="PRO_5029798247" evidence="1">
    <location>
        <begin position="20"/>
        <end position="443"/>
    </location>
</feature>
<accession>A0A7L7L5P7</accession>
<keyword evidence="5" id="KW-1185">Reference proteome</keyword>
<dbReference type="RefSeq" id="WP_182415329.1">
    <property type="nucleotide sequence ID" value="NZ_CP055153.1"/>
</dbReference>
<name>A0A7L7L5P7_9BACT</name>
<dbReference type="Pfam" id="PF18962">
    <property type="entry name" value="Por_Secre_tail"/>
    <property type="match status" value="1"/>
</dbReference>
<reference evidence="4 5" key="1">
    <citation type="submission" date="2020-08" db="EMBL/GenBank/DDBJ databases">
        <title>Adhaeribacter dokdonensis sp. nov., isolated from the rhizosphere of Elymus tsukushiensis, a plant native to the Dokdo Islands, Republic of Korea.</title>
        <authorList>
            <person name="Ghim S.Y."/>
        </authorList>
    </citation>
    <scope>NUCLEOTIDE SEQUENCE [LARGE SCALE GENOMIC DNA]</scope>
    <source>
        <strain evidence="4 5">KUDC8001</strain>
    </source>
</reference>
<evidence type="ECO:0000259" key="3">
    <source>
        <dbReference type="Pfam" id="PF25852"/>
    </source>
</evidence>
<dbReference type="SUPFAM" id="SSF110296">
    <property type="entry name" value="Oligoxyloglucan reducing end-specific cellobiohydrolase"/>
    <property type="match status" value="1"/>
</dbReference>
<feature type="domain" description="DUF6242" evidence="3">
    <location>
        <begin position="68"/>
        <end position="263"/>
    </location>
</feature>
<dbReference type="GO" id="GO:0010411">
    <property type="term" value="P:xyloglucan metabolic process"/>
    <property type="evidence" value="ECO:0007669"/>
    <property type="project" value="TreeGrafter"/>
</dbReference>
<dbReference type="InterPro" id="IPR058667">
    <property type="entry name" value="DUF6242_C"/>
</dbReference>
<dbReference type="InterPro" id="IPR052025">
    <property type="entry name" value="Xyloglucanase_GH74"/>
</dbReference>
<dbReference type="InterPro" id="IPR015943">
    <property type="entry name" value="WD40/YVTN_repeat-like_dom_sf"/>
</dbReference>
<dbReference type="EMBL" id="CP055153">
    <property type="protein sequence ID" value="QMU28141.1"/>
    <property type="molecule type" value="Genomic_DNA"/>
</dbReference>